<evidence type="ECO:0000313" key="2">
    <source>
        <dbReference type="EMBL" id="KIH97674.1"/>
    </source>
</evidence>
<reference evidence="3" key="1">
    <citation type="journal article" date="2015" name="Chem. Biol.">
        <title>Structure, bioactivity, and resistance mechanism of streptomonomicin, an unusual lasso Peptide from an understudied halophilic actinomycete.</title>
        <authorList>
            <person name="Metelev M."/>
            <person name="Tietz J.I."/>
            <person name="Melby J.O."/>
            <person name="Blair P.M."/>
            <person name="Zhu L."/>
            <person name="Livnat I."/>
            <person name="Severinov K."/>
            <person name="Mitchell D.A."/>
        </authorList>
    </citation>
    <scope>NUCLEOTIDE SEQUENCE [LARGE SCALE GENOMIC DNA]</scope>
    <source>
        <strain evidence="3">YIM 90003</strain>
    </source>
</reference>
<keyword evidence="2" id="KW-0808">Transferase</keyword>
<dbReference type="PANTHER" id="PTHR43792">
    <property type="entry name" value="GNAT FAMILY, PUTATIVE (AFU_ORTHOLOGUE AFUA_3G00765)-RELATED-RELATED"/>
    <property type="match status" value="1"/>
</dbReference>
<dbReference type="PROSITE" id="PS51186">
    <property type="entry name" value="GNAT"/>
    <property type="match status" value="1"/>
</dbReference>
<name>A0A0C2FES1_9ACTN</name>
<dbReference type="InterPro" id="IPR016181">
    <property type="entry name" value="Acyl_CoA_acyltransferase"/>
</dbReference>
<keyword evidence="3" id="KW-1185">Reference proteome</keyword>
<sequence length="188" mass="20266">MTGMEIAGSRLGLREMAADDAAGLLRVYGDEEATRHLTFPPRSPEQCAAVLDSAIAYAAAEPRTVYMLAAVDGGAELVGVARLGIDEHPHSGQIGFVLRPDMWGRGMGGELVRLLLRLGFEELGLSRLWGARSPANAASQRVMAGAGMVEEGRIRRHLWSRGAWRDSIVHSILDDEWAAEALPAQHDG</sequence>
<dbReference type="STRING" id="183763.LP52_17750"/>
<evidence type="ECO:0000259" key="1">
    <source>
        <dbReference type="PROSITE" id="PS51186"/>
    </source>
</evidence>
<dbReference type="Proteomes" id="UP000031675">
    <property type="component" value="Unassembled WGS sequence"/>
</dbReference>
<dbReference type="GO" id="GO:0016747">
    <property type="term" value="F:acyltransferase activity, transferring groups other than amino-acyl groups"/>
    <property type="evidence" value="ECO:0007669"/>
    <property type="project" value="InterPro"/>
</dbReference>
<accession>A0A0C2FES1</accession>
<dbReference type="InterPro" id="IPR000182">
    <property type="entry name" value="GNAT_dom"/>
</dbReference>
<proteinExistence type="predicted"/>
<feature type="domain" description="N-acetyltransferase" evidence="1">
    <location>
        <begin position="11"/>
        <end position="175"/>
    </location>
</feature>
<protein>
    <submittedName>
        <fullName evidence="2">Acetyltransferase</fullName>
    </submittedName>
</protein>
<gene>
    <name evidence="2" type="ORF">LP52_17750</name>
</gene>
<dbReference type="AlphaFoldDB" id="A0A0C2FES1"/>
<dbReference type="Pfam" id="PF13302">
    <property type="entry name" value="Acetyltransf_3"/>
    <property type="match status" value="1"/>
</dbReference>
<dbReference type="OrthoDB" id="9132139at2"/>
<dbReference type="SUPFAM" id="SSF55729">
    <property type="entry name" value="Acyl-CoA N-acyltransferases (Nat)"/>
    <property type="match status" value="1"/>
</dbReference>
<dbReference type="EMBL" id="JROO01000033">
    <property type="protein sequence ID" value="KIH97674.1"/>
    <property type="molecule type" value="Genomic_DNA"/>
</dbReference>
<dbReference type="RefSeq" id="WP_040275130.1">
    <property type="nucleotide sequence ID" value="NZ_JROO01000033.1"/>
</dbReference>
<organism evidence="2 3">
    <name type="scientific">Streptomonospora alba</name>
    <dbReference type="NCBI Taxonomy" id="183763"/>
    <lineage>
        <taxon>Bacteria</taxon>
        <taxon>Bacillati</taxon>
        <taxon>Actinomycetota</taxon>
        <taxon>Actinomycetes</taxon>
        <taxon>Streptosporangiales</taxon>
        <taxon>Nocardiopsidaceae</taxon>
        <taxon>Streptomonospora</taxon>
    </lineage>
</organism>
<comment type="caution">
    <text evidence="2">The sequence shown here is derived from an EMBL/GenBank/DDBJ whole genome shotgun (WGS) entry which is preliminary data.</text>
</comment>
<dbReference type="Gene3D" id="3.40.630.30">
    <property type="match status" value="1"/>
</dbReference>
<dbReference type="InterPro" id="IPR051531">
    <property type="entry name" value="N-acetyltransferase"/>
</dbReference>
<evidence type="ECO:0000313" key="3">
    <source>
        <dbReference type="Proteomes" id="UP000031675"/>
    </source>
</evidence>